<sequence length="115" mass="12748">MFHHFLTQTIDIPNSTFKIFDGVSGVDNLDPNLTINGTTVTPTFRYNGKDANGTDWAPWTYGETLDWVSNGTNISFNQGSPLLGSNDDSVLSGVITITLRILLLEILPQKTLFWN</sequence>
<accession>A0A0F9D167</accession>
<evidence type="ECO:0000313" key="1">
    <source>
        <dbReference type="EMBL" id="KKL05838.1"/>
    </source>
</evidence>
<name>A0A0F9D167_9ZZZZ</name>
<proteinExistence type="predicted"/>
<dbReference type="AlphaFoldDB" id="A0A0F9D167"/>
<reference evidence="1" key="1">
    <citation type="journal article" date="2015" name="Nature">
        <title>Complex archaea that bridge the gap between prokaryotes and eukaryotes.</title>
        <authorList>
            <person name="Spang A."/>
            <person name="Saw J.H."/>
            <person name="Jorgensen S.L."/>
            <person name="Zaremba-Niedzwiedzka K."/>
            <person name="Martijn J."/>
            <person name="Lind A.E."/>
            <person name="van Eijk R."/>
            <person name="Schleper C."/>
            <person name="Guy L."/>
            <person name="Ettema T.J."/>
        </authorList>
    </citation>
    <scope>NUCLEOTIDE SEQUENCE</scope>
</reference>
<comment type="caution">
    <text evidence="1">The sequence shown here is derived from an EMBL/GenBank/DDBJ whole genome shotgun (WGS) entry which is preliminary data.</text>
</comment>
<dbReference type="EMBL" id="LAZR01043954">
    <property type="protein sequence ID" value="KKL05838.1"/>
    <property type="molecule type" value="Genomic_DNA"/>
</dbReference>
<gene>
    <name evidence="1" type="ORF">LCGC14_2602030</name>
</gene>
<organism evidence="1">
    <name type="scientific">marine sediment metagenome</name>
    <dbReference type="NCBI Taxonomy" id="412755"/>
    <lineage>
        <taxon>unclassified sequences</taxon>
        <taxon>metagenomes</taxon>
        <taxon>ecological metagenomes</taxon>
    </lineage>
</organism>
<protein>
    <submittedName>
        <fullName evidence="1">Uncharacterized protein</fullName>
    </submittedName>
</protein>